<dbReference type="Gene3D" id="3.40.140.10">
    <property type="entry name" value="Cytidine Deaminase, domain 2"/>
    <property type="match status" value="1"/>
</dbReference>
<evidence type="ECO:0000313" key="3">
    <source>
        <dbReference type="Proteomes" id="UP000199548"/>
    </source>
</evidence>
<dbReference type="Proteomes" id="UP000199548">
    <property type="component" value="Unassembled WGS sequence"/>
</dbReference>
<dbReference type="GO" id="GO:0003824">
    <property type="term" value="F:catalytic activity"/>
    <property type="evidence" value="ECO:0007669"/>
    <property type="project" value="InterPro"/>
</dbReference>
<sequence>MGSEYGEINVQIFPAAMNYVPQYLWDCTMYATVEPCCMCADTAYQANGSARLWKSKMR</sequence>
<proteinExistence type="predicted"/>
<dbReference type="EMBL" id="FOQU01000005">
    <property type="protein sequence ID" value="SFJ01299.1"/>
    <property type="molecule type" value="Genomic_DNA"/>
</dbReference>
<dbReference type="SUPFAM" id="SSF53927">
    <property type="entry name" value="Cytidine deaminase-like"/>
    <property type="match status" value="1"/>
</dbReference>
<dbReference type="AlphaFoldDB" id="A0A1I3MWG9"/>
<organism evidence="2 3">
    <name type="scientific">Paraburkholderia megapolitana</name>
    <dbReference type="NCBI Taxonomy" id="420953"/>
    <lineage>
        <taxon>Bacteria</taxon>
        <taxon>Pseudomonadati</taxon>
        <taxon>Pseudomonadota</taxon>
        <taxon>Betaproteobacteria</taxon>
        <taxon>Burkholderiales</taxon>
        <taxon>Burkholderiaceae</taxon>
        <taxon>Paraburkholderia</taxon>
    </lineage>
</organism>
<feature type="domain" description="CMP/dCMP-type deaminase" evidence="1">
    <location>
        <begin position="22"/>
        <end position="47"/>
    </location>
</feature>
<name>A0A1I3MWG9_9BURK</name>
<evidence type="ECO:0000313" key="2">
    <source>
        <dbReference type="EMBL" id="SFJ01299.1"/>
    </source>
</evidence>
<dbReference type="STRING" id="420953.SAMN05192543_105137"/>
<protein>
    <submittedName>
        <fullName evidence="2">Cytidine and deoxycytidylate deaminase zinc-binding region</fullName>
    </submittedName>
</protein>
<gene>
    <name evidence="2" type="ORF">SAMN05192543_105137</name>
</gene>
<keyword evidence="3" id="KW-1185">Reference proteome</keyword>
<evidence type="ECO:0000259" key="1">
    <source>
        <dbReference type="Pfam" id="PF00383"/>
    </source>
</evidence>
<dbReference type="Pfam" id="PF00383">
    <property type="entry name" value="dCMP_cyt_deam_1"/>
    <property type="match status" value="1"/>
</dbReference>
<dbReference type="InterPro" id="IPR002125">
    <property type="entry name" value="CMP_dCMP_dom"/>
</dbReference>
<reference evidence="2 3" key="1">
    <citation type="submission" date="2016-10" db="EMBL/GenBank/DDBJ databases">
        <authorList>
            <person name="de Groot N.N."/>
        </authorList>
    </citation>
    <scope>NUCLEOTIDE SEQUENCE [LARGE SCALE GENOMIC DNA]</scope>
    <source>
        <strain evidence="2 3">LMG 23650</strain>
    </source>
</reference>
<accession>A0A1I3MWG9</accession>
<dbReference type="InterPro" id="IPR016193">
    <property type="entry name" value="Cytidine_deaminase-like"/>
</dbReference>